<dbReference type="PIRSF" id="PIRSF000216">
    <property type="entry name" value="NADH_DH_24kDa"/>
    <property type="match status" value="1"/>
</dbReference>
<dbReference type="InterPro" id="IPR041921">
    <property type="entry name" value="NuoE_N"/>
</dbReference>
<dbReference type="GO" id="GO:0051537">
    <property type="term" value="F:2 iron, 2 sulfur cluster binding"/>
    <property type="evidence" value="ECO:0007669"/>
    <property type="project" value="UniProtKB-KW"/>
</dbReference>
<feature type="binding site" evidence="7">
    <location>
        <position position="127"/>
    </location>
    <ligand>
        <name>[2Fe-2S] cluster</name>
        <dbReference type="ChEBI" id="CHEBI:190135"/>
    </ligand>
</feature>
<keyword evidence="9" id="KW-0560">Oxidoreductase</keyword>
<reference evidence="9 11" key="1">
    <citation type="submission" date="2016-02" db="EMBL/GenBank/DDBJ databases">
        <title>Draft genome sequence for Clostridium paradoxum JW-YL-7.</title>
        <authorList>
            <person name="Utturkar S.M."/>
            <person name="Lancaster A."/>
            <person name="Poole F.L."/>
            <person name="Adams M.W."/>
            <person name="Brown S.D."/>
        </authorList>
    </citation>
    <scope>NUCLEOTIDE SEQUENCE [LARGE SCALE GENOMIC DNA]</scope>
    <source>
        <strain evidence="9 11">JW-YL-7</strain>
    </source>
</reference>
<keyword evidence="8" id="KW-0175">Coiled coil</keyword>
<dbReference type="FunFam" id="1.10.10.1590:FF:000001">
    <property type="entry name" value="NADH-quinone oxidoreductase subunit E"/>
    <property type="match status" value="1"/>
</dbReference>
<dbReference type="Gene3D" id="3.40.30.10">
    <property type="entry name" value="Glutaredoxin"/>
    <property type="match status" value="1"/>
</dbReference>
<dbReference type="GO" id="GO:0016491">
    <property type="term" value="F:oxidoreductase activity"/>
    <property type="evidence" value="ECO:0007669"/>
    <property type="project" value="UniProtKB-KW"/>
</dbReference>
<comment type="similarity">
    <text evidence="1">Belongs to the complex I 24 kDa subunit family.</text>
</comment>
<evidence type="ECO:0000256" key="4">
    <source>
        <dbReference type="ARBA" id="ARBA00023004"/>
    </source>
</evidence>
<dbReference type="InterPro" id="IPR042128">
    <property type="entry name" value="NuoE_dom"/>
</dbReference>
<protein>
    <submittedName>
        <fullName evidence="9">NADH dehydrogenase (Quinone)</fullName>
        <ecNumber evidence="9">1.6.5.11</ecNumber>
    </submittedName>
    <submittedName>
        <fullName evidence="10">NADH dehydrogenase subunit E</fullName>
    </submittedName>
</protein>
<evidence type="ECO:0000256" key="8">
    <source>
        <dbReference type="SAM" id="Coils"/>
    </source>
</evidence>
<evidence type="ECO:0000256" key="5">
    <source>
        <dbReference type="ARBA" id="ARBA00023014"/>
    </source>
</evidence>
<dbReference type="PATRIC" id="fig|1121328.3.peg.1461"/>
<evidence type="ECO:0000313" key="9">
    <source>
        <dbReference type="EMBL" id="KXZ40377.1"/>
    </source>
</evidence>
<evidence type="ECO:0000256" key="3">
    <source>
        <dbReference type="ARBA" id="ARBA00022723"/>
    </source>
</evidence>
<dbReference type="EMBL" id="LSFY01000001">
    <property type="protein sequence ID" value="KXZ40377.1"/>
    <property type="molecule type" value="Genomic_DNA"/>
</dbReference>
<dbReference type="AlphaFoldDB" id="A0A150FRY2"/>
<sequence length="160" mass="18030">MKDFKNKSLESKFKELEDFIDSLEDKKAELIIVLHKAQEIFGYIPREVQQFVAQKLGVHTSKVYGVVSFYSFFNMTPQGQYPISICMGTACYVRDSEKILDEFKKILGITIGEVTDDGKFSINVLRCVGACGLAPVVMIGEKVYGRVTPDKVSKIIQECE</sequence>
<dbReference type="Pfam" id="PF01257">
    <property type="entry name" value="2Fe-2S_thioredx"/>
    <property type="match status" value="1"/>
</dbReference>
<keyword evidence="12" id="KW-1185">Reference proteome</keyword>
<feature type="coiled-coil region" evidence="8">
    <location>
        <begin position="6"/>
        <end position="40"/>
    </location>
</feature>
<dbReference type="OrthoDB" id="9807941at2"/>
<organism evidence="9 11">
    <name type="scientific">Alkalithermobacter thermoalcaliphilus JW-YL-7 = DSM 7308</name>
    <dbReference type="NCBI Taxonomy" id="1121328"/>
    <lineage>
        <taxon>Bacteria</taxon>
        <taxon>Bacillati</taxon>
        <taxon>Bacillota</taxon>
        <taxon>Clostridia</taxon>
        <taxon>Peptostreptococcales</taxon>
        <taxon>Tepidibacteraceae</taxon>
        <taxon>Alkalithermobacter</taxon>
    </lineage>
</organism>
<dbReference type="Proteomes" id="UP000323392">
    <property type="component" value="Unassembled WGS sequence"/>
</dbReference>
<dbReference type="Proteomes" id="UP000092605">
    <property type="component" value="Unassembled WGS sequence"/>
</dbReference>
<dbReference type="EC" id="1.6.5.11" evidence="9"/>
<keyword evidence="3 7" id="KW-0479">Metal-binding</keyword>
<name>A0A150FRY2_CLOPD</name>
<evidence type="ECO:0000256" key="7">
    <source>
        <dbReference type="PIRSR" id="PIRSR000216-1"/>
    </source>
</evidence>
<dbReference type="PANTHER" id="PTHR43342:SF2">
    <property type="entry name" value="POTENTIAL NAD-REDUCING HYDROGENASE SUBUNIT"/>
    <property type="match status" value="1"/>
</dbReference>
<keyword evidence="4 7" id="KW-0408">Iron</keyword>
<dbReference type="InterPro" id="IPR002023">
    <property type="entry name" value="NuoE-like"/>
</dbReference>
<evidence type="ECO:0000256" key="2">
    <source>
        <dbReference type="ARBA" id="ARBA00022714"/>
    </source>
</evidence>
<feature type="binding site" evidence="7">
    <location>
        <position position="86"/>
    </location>
    <ligand>
        <name>[2Fe-2S] cluster</name>
        <dbReference type="ChEBI" id="CHEBI:190135"/>
    </ligand>
</feature>
<evidence type="ECO:0000313" key="12">
    <source>
        <dbReference type="Proteomes" id="UP000323392"/>
    </source>
</evidence>
<gene>
    <name evidence="9" type="ORF">JWYL7_1452</name>
    <name evidence="10" type="ORF">SAMN05661008_00069</name>
</gene>
<evidence type="ECO:0000256" key="6">
    <source>
        <dbReference type="ARBA" id="ARBA00034078"/>
    </source>
</evidence>
<proteinExistence type="inferred from homology"/>
<comment type="cofactor">
    <cofactor evidence="6">
        <name>[2Fe-2S] cluster</name>
        <dbReference type="ChEBI" id="CHEBI:190135"/>
    </cofactor>
</comment>
<keyword evidence="5 7" id="KW-0411">Iron-sulfur</keyword>
<comment type="caution">
    <text evidence="9">The sequence shown here is derived from an EMBL/GenBank/DDBJ whole genome shotgun (WGS) entry which is preliminary data.</text>
</comment>
<dbReference type="Gene3D" id="1.10.10.1590">
    <property type="entry name" value="NADH-quinone oxidoreductase subunit E"/>
    <property type="match status" value="1"/>
</dbReference>
<dbReference type="InterPro" id="IPR036249">
    <property type="entry name" value="Thioredoxin-like_sf"/>
</dbReference>
<dbReference type="CDD" id="cd03064">
    <property type="entry name" value="TRX_Fd_NuoE"/>
    <property type="match status" value="1"/>
</dbReference>
<dbReference type="STRING" id="1121328.JWYL7_1452"/>
<dbReference type="EMBL" id="FRBG01000001">
    <property type="protein sequence ID" value="SHK35466.1"/>
    <property type="molecule type" value="Genomic_DNA"/>
</dbReference>
<evidence type="ECO:0000256" key="1">
    <source>
        <dbReference type="ARBA" id="ARBA00010643"/>
    </source>
</evidence>
<dbReference type="RefSeq" id="WP_066071136.1">
    <property type="nucleotide sequence ID" value="NZ_FRBG01000001.1"/>
</dbReference>
<accession>A0A150FRY2</accession>
<dbReference type="SUPFAM" id="SSF52833">
    <property type="entry name" value="Thioredoxin-like"/>
    <property type="match status" value="1"/>
</dbReference>
<dbReference type="PANTHER" id="PTHR43342">
    <property type="entry name" value="NADH-QUINONE OXIDOREDUCTASE, E SUBUNIT"/>
    <property type="match status" value="1"/>
</dbReference>
<comment type="cofactor">
    <cofactor evidence="7">
        <name>[2Fe-2S] cluster</name>
        <dbReference type="ChEBI" id="CHEBI:190135"/>
    </cofactor>
    <text evidence="7">Binds 1 [2Fe-2S] cluster.</text>
</comment>
<reference evidence="10 12" key="2">
    <citation type="submission" date="2016-11" db="EMBL/GenBank/DDBJ databases">
        <authorList>
            <person name="Varghese N."/>
            <person name="Submissions S."/>
        </authorList>
    </citation>
    <scope>NUCLEOTIDE SEQUENCE [LARGE SCALE GENOMIC DNA]</scope>
    <source>
        <strain evidence="10 12">DSM 7308</strain>
    </source>
</reference>
<feature type="binding site" evidence="7">
    <location>
        <position position="91"/>
    </location>
    <ligand>
        <name>[2Fe-2S] cluster</name>
        <dbReference type="ChEBI" id="CHEBI:190135"/>
    </ligand>
</feature>
<evidence type="ECO:0000313" key="10">
    <source>
        <dbReference type="EMBL" id="SHK35466.1"/>
    </source>
</evidence>
<feature type="binding site" evidence="7">
    <location>
        <position position="131"/>
    </location>
    <ligand>
        <name>[2Fe-2S] cluster</name>
        <dbReference type="ChEBI" id="CHEBI:190135"/>
    </ligand>
</feature>
<dbReference type="GO" id="GO:0046872">
    <property type="term" value="F:metal ion binding"/>
    <property type="evidence" value="ECO:0007669"/>
    <property type="project" value="UniProtKB-KW"/>
</dbReference>
<keyword evidence="2 7" id="KW-0001">2Fe-2S</keyword>
<dbReference type="InterPro" id="IPR028431">
    <property type="entry name" value="NADP_DH_HndA-like"/>
</dbReference>
<evidence type="ECO:0000313" key="11">
    <source>
        <dbReference type="Proteomes" id="UP000092605"/>
    </source>
</evidence>